<dbReference type="PROSITE" id="PS50096">
    <property type="entry name" value="IQ"/>
    <property type="match status" value="1"/>
</dbReference>
<accession>A0ABD3VZF1</accession>
<dbReference type="Proteomes" id="UP001634394">
    <property type="component" value="Unassembled WGS sequence"/>
</dbReference>
<reference evidence="1 2" key="1">
    <citation type="submission" date="2024-11" db="EMBL/GenBank/DDBJ databases">
        <title>Chromosome-level genome assembly of the freshwater bivalve Anodonta woodiana.</title>
        <authorList>
            <person name="Chen X."/>
        </authorList>
    </citation>
    <scope>NUCLEOTIDE SEQUENCE [LARGE SCALE GENOMIC DNA]</scope>
    <source>
        <strain evidence="1">MN2024</strain>
        <tissue evidence="1">Gills</tissue>
    </source>
</reference>
<dbReference type="InterPro" id="IPR035899">
    <property type="entry name" value="DBL_dom_sf"/>
</dbReference>
<feature type="non-terminal residue" evidence="1">
    <location>
        <position position="1"/>
    </location>
</feature>
<sequence>VQSFFRGWLCRRRWKQIVELYIHSPHAESMRKRNSIVFSMVECEEEYNRQLSTLVTCFLRPMRMAASSKKPPITHED</sequence>
<proteinExistence type="predicted"/>
<evidence type="ECO:0000313" key="2">
    <source>
        <dbReference type="Proteomes" id="UP001634394"/>
    </source>
</evidence>
<protein>
    <submittedName>
        <fullName evidence="1">Uncharacterized protein</fullName>
    </submittedName>
</protein>
<organism evidence="1 2">
    <name type="scientific">Sinanodonta woodiana</name>
    <name type="common">Chinese pond mussel</name>
    <name type="synonym">Anodonta woodiana</name>
    <dbReference type="NCBI Taxonomy" id="1069815"/>
    <lineage>
        <taxon>Eukaryota</taxon>
        <taxon>Metazoa</taxon>
        <taxon>Spiralia</taxon>
        <taxon>Lophotrochozoa</taxon>
        <taxon>Mollusca</taxon>
        <taxon>Bivalvia</taxon>
        <taxon>Autobranchia</taxon>
        <taxon>Heteroconchia</taxon>
        <taxon>Palaeoheterodonta</taxon>
        <taxon>Unionida</taxon>
        <taxon>Unionoidea</taxon>
        <taxon>Unionidae</taxon>
        <taxon>Unioninae</taxon>
        <taxon>Sinanodonta</taxon>
    </lineage>
</organism>
<dbReference type="Gene3D" id="1.20.900.10">
    <property type="entry name" value="Dbl homology (DH) domain"/>
    <property type="match status" value="1"/>
</dbReference>
<dbReference type="SUPFAM" id="SSF48065">
    <property type="entry name" value="DBL homology domain (DH-domain)"/>
    <property type="match status" value="1"/>
</dbReference>
<comment type="caution">
    <text evidence="1">The sequence shown here is derived from an EMBL/GenBank/DDBJ whole genome shotgun (WGS) entry which is preliminary data.</text>
</comment>
<evidence type="ECO:0000313" key="1">
    <source>
        <dbReference type="EMBL" id="KAL3866715.1"/>
    </source>
</evidence>
<dbReference type="EMBL" id="JBJQND010000009">
    <property type="protein sequence ID" value="KAL3866715.1"/>
    <property type="molecule type" value="Genomic_DNA"/>
</dbReference>
<gene>
    <name evidence="1" type="ORF">ACJMK2_043996</name>
</gene>
<keyword evidence="2" id="KW-1185">Reference proteome</keyword>
<name>A0ABD3VZF1_SINWO</name>
<feature type="non-terminal residue" evidence="1">
    <location>
        <position position="77"/>
    </location>
</feature>
<dbReference type="AlphaFoldDB" id="A0ABD3VZF1"/>